<comment type="similarity">
    <text evidence="1 5">Belongs to the CoaE family.</text>
</comment>
<dbReference type="Gene3D" id="3.40.50.300">
    <property type="entry name" value="P-loop containing nucleotide triphosphate hydrolases"/>
    <property type="match status" value="1"/>
</dbReference>
<gene>
    <name evidence="5 7" type="primary">coaE</name>
    <name evidence="7" type="ORF">ACFOWM_02100</name>
</gene>
<dbReference type="InterPro" id="IPR027417">
    <property type="entry name" value="P-loop_NTPase"/>
</dbReference>
<protein>
    <recommendedName>
        <fullName evidence="5 6">Dephospho-CoA kinase</fullName>
        <ecNumber evidence="5 6">2.7.1.24</ecNumber>
    </recommendedName>
    <alternativeName>
        <fullName evidence="5">Dephosphocoenzyme A kinase</fullName>
    </alternativeName>
</protein>
<dbReference type="Pfam" id="PF01121">
    <property type="entry name" value="CoaE"/>
    <property type="match status" value="1"/>
</dbReference>
<name>A0ABV8QQI0_9BACT</name>
<proteinExistence type="inferred from homology"/>
<dbReference type="SUPFAM" id="SSF52540">
    <property type="entry name" value="P-loop containing nucleoside triphosphate hydrolases"/>
    <property type="match status" value="1"/>
</dbReference>
<keyword evidence="5" id="KW-0963">Cytoplasm</keyword>
<keyword evidence="8" id="KW-1185">Reference proteome</keyword>
<evidence type="ECO:0000256" key="6">
    <source>
        <dbReference type="NCBIfam" id="TIGR00152"/>
    </source>
</evidence>
<dbReference type="EMBL" id="JBHSCZ010000001">
    <property type="protein sequence ID" value="MFC4261658.1"/>
    <property type="molecule type" value="Genomic_DNA"/>
</dbReference>
<dbReference type="NCBIfam" id="TIGR00152">
    <property type="entry name" value="dephospho-CoA kinase"/>
    <property type="match status" value="1"/>
</dbReference>
<sequence length="199" mass="22086">MLKIGLTGGIGSGKSTVAKIFEVLGIPVYYADDRAKFLMNHNATIQAKITEAFGSEVYENGILNRKLLSAKVFANPENTAIINNIVHPITIADAESWMLQQTTPYAVKEAALIFEAHAEKGLDLIIGVTAPEAVRIKRTMQRDGITENEVKARIAKQIDDHTKMQQCDFVIINDGSTLIIPQLLHIHHTILQNIERLHH</sequence>
<keyword evidence="4 5" id="KW-0173">Coenzyme A biosynthesis</keyword>
<dbReference type="PROSITE" id="PS51219">
    <property type="entry name" value="DPCK"/>
    <property type="match status" value="1"/>
</dbReference>
<keyword evidence="5 7" id="KW-0418">Kinase</keyword>
<dbReference type="HAMAP" id="MF_00376">
    <property type="entry name" value="Dephospho_CoA_kinase"/>
    <property type="match status" value="1"/>
</dbReference>
<dbReference type="RefSeq" id="WP_379706412.1">
    <property type="nucleotide sequence ID" value="NZ_JBHSCZ010000001.1"/>
</dbReference>
<keyword evidence="2 5" id="KW-0547">Nucleotide-binding</keyword>
<keyword evidence="5 7" id="KW-0808">Transferase</keyword>
<evidence type="ECO:0000256" key="2">
    <source>
        <dbReference type="ARBA" id="ARBA00022741"/>
    </source>
</evidence>
<reference evidence="8" key="1">
    <citation type="journal article" date="2019" name="Int. J. Syst. Evol. Microbiol.">
        <title>The Global Catalogue of Microorganisms (GCM) 10K type strain sequencing project: providing services to taxonomists for standard genome sequencing and annotation.</title>
        <authorList>
            <consortium name="The Broad Institute Genomics Platform"/>
            <consortium name="The Broad Institute Genome Sequencing Center for Infectious Disease"/>
            <person name="Wu L."/>
            <person name="Ma J."/>
        </authorList>
    </citation>
    <scope>NUCLEOTIDE SEQUENCE [LARGE SCALE GENOMIC DNA]</scope>
    <source>
        <strain evidence="8">CECT 8289</strain>
    </source>
</reference>
<accession>A0ABV8QQI0</accession>
<dbReference type="EC" id="2.7.1.24" evidence="5 6"/>
<evidence type="ECO:0000256" key="4">
    <source>
        <dbReference type="ARBA" id="ARBA00022993"/>
    </source>
</evidence>
<comment type="function">
    <text evidence="5">Catalyzes the phosphorylation of the 3'-hydroxyl group of dephosphocoenzyme A to form coenzyme A.</text>
</comment>
<comment type="pathway">
    <text evidence="5">Cofactor biosynthesis; coenzyme A biosynthesis; CoA from (R)-pantothenate: step 5/5.</text>
</comment>
<evidence type="ECO:0000313" key="8">
    <source>
        <dbReference type="Proteomes" id="UP001595907"/>
    </source>
</evidence>
<evidence type="ECO:0000256" key="1">
    <source>
        <dbReference type="ARBA" id="ARBA00009018"/>
    </source>
</evidence>
<dbReference type="PANTHER" id="PTHR10695">
    <property type="entry name" value="DEPHOSPHO-COA KINASE-RELATED"/>
    <property type="match status" value="1"/>
</dbReference>
<comment type="catalytic activity">
    <reaction evidence="5">
        <text>3'-dephospho-CoA + ATP = ADP + CoA + H(+)</text>
        <dbReference type="Rhea" id="RHEA:18245"/>
        <dbReference type="ChEBI" id="CHEBI:15378"/>
        <dbReference type="ChEBI" id="CHEBI:30616"/>
        <dbReference type="ChEBI" id="CHEBI:57287"/>
        <dbReference type="ChEBI" id="CHEBI:57328"/>
        <dbReference type="ChEBI" id="CHEBI:456216"/>
        <dbReference type="EC" id="2.7.1.24"/>
    </reaction>
</comment>
<dbReference type="PANTHER" id="PTHR10695:SF46">
    <property type="entry name" value="BIFUNCTIONAL COENZYME A SYNTHASE-RELATED"/>
    <property type="match status" value="1"/>
</dbReference>
<dbReference type="Proteomes" id="UP001595907">
    <property type="component" value="Unassembled WGS sequence"/>
</dbReference>
<dbReference type="CDD" id="cd02022">
    <property type="entry name" value="DPCK"/>
    <property type="match status" value="1"/>
</dbReference>
<dbReference type="GO" id="GO:0004140">
    <property type="term" value="F:dephospho-CoA kinase activity"/>
    <property type="evidence" value="ECO:0007669"/>
    <property type="project" value="UniProtKB-EC"/>
</dbReference>
<organism evidence="7 8">
    <name type="scientific">Ferruginibacter yonginensis</name>
    <dbReference type="NCBI Taxonomy" id="1310416"/>
    <lineage>
        <taxon>Bacteria</taxon>
        <taxon>Pseudomonadati</taxon>
        <taxon>Bacteroidota</taxon>
        <taxon>Chitinophagia</taxon>
        <taxon>Chitinophagales</taxon>
        <taxon>Chitinophagaceae</taxon>
        <taxon>Ferruginibacter</taxon>
    </lineage>
</organism>
<comment type="subcellular location">
    <subcellularLocation>
        <location evidence="5">Cytoplasm</location>
    </subcellularLocation>
</comment>
<feature type="binding site" evidence="5">
    <location>
        <begin position="11"/>
        <end position="16"/>
    </location>
    <ligand>
        <name>ATP</name>
        <dbReference type="ChEBI" id="CHEBI:30616"/>
    </ligand>
</feature>
<evidence type="ECO:0000256" key="3">
    <source>
        <dbReference type="ARBA" id="ARBA00022840"/>
    </source>
</evidence>
<dbReference type="InterPro" id="IPR001977">
    <property type="entry name" value="Depp_CoAkinase"/>
</dbReference>
<evidence type="ECO:0000256" key="5">
    <source>
        <dbReference type="HAMAP-Rule" id="MF_00376"/>
    </source>
</evidence>
<keyword evidence="3 5" id="KW-0067">ATP-binding</keyword>
<comment type="caution">
    <text evidence="7">The sequence shown here is derived from an EMBL/GenBank/DDBJ whole genome shotgun (WGS) entry which is preliminary data.</text>
</comment>
<evidence type="ECO:0000313" key="7">
    <source>
        <dbReference type="EMBL" id="MFC4261658.1"/>
    </source>
</evidence>